<dbReference type="EMBL" id="MU167564">
    <property type="protein sequence ID" value="KAG0139553.1"/>
    <property type="molecule type" value="Genomic_DNA"/>
</dbReference>
<evidence type="ECO:0000256" key="1">
    <source>
        <dbReference type="SAM" id="MobiDB-lite"/>
    </source>
</evidence>
<evidence type="ECO:0000313" key="4">
    <source>
        <dbReference type="Proteomes" id="UP000886653"/>
    </source>
</evidence>
<reference evidence="3" key="1">
    <citation type="submission" date="2013-11" db="EMBL/GenBank/DDBJ databases">
        <title>Genome sequence of the fusiform rust pathogen reveals effectors for host alternation and coevolution with pine.</title>
        <authorList>
            <consortium name="DOE Joint Genome Institute"/>
            <person name="Smith K."/>
            <person name="Pendleton A."/>
            <person name="Kubisiak T."/>
            <person name="Anderson C."/>
            <person name="Salamov A."/>
            <person name="Aerts A."/>
            <person name="Riley R."/>
            <person name="Clum A."/>
            <person name="Lindquist E."/>
            <person name="Ence D."/>
            <person name="Campbell M."/>
            <person name="Kronenberg Z."/>
            <person name="Feau N."/>
            <person name="Dhillon B."/>
            <person name="Hamelin R."/>
            <person name="Burleigh J."/>
            <person name="Smith J."/>
            <person name="Yandell M."/>
            <person name="Nelson C."/>
            <person name="Grigoriev I."/>
            <person name="Davis J."/>
        </authorList>
    </citation>
    <scope>NUCLEOTIDE SEQUENCE</scope>
    <source>
        <strain evidence="3">G11</strain>
    </source>
</reference>
<dbReference type="OrthoDB" id="2503633at2759"/>
<gene>
    <name evidence="3" type="ORF">CROQUDRAFT_54546</name>
</gene>
<dbReference type="PANTHER" id="PTHR40124">
    <property type="match status" value="1"/>
</dbReference>
<feature type="domain" description="Polysaccharide lyase 14" evidence="2">
    <location>
        <begin position="156"/>
        <end position="335"/>
    </location>
</feature>
<sequence length="576" mass="62603">MGRTGQTSSTLSPEQIVVILLRSIQLVQSVPTPTLRPLYLSPARVSPLQIASTPLPPTPATLTEIQYVTVPTTVTVQVAATTVAGSPSFPTPSPSSTLPPSHPNLNPNKWETRKNFTFSDFGIQHWNWGKNDNVDLLPALPVPPALQSTGRETFNDGSVIQVRYPLGSINPANKNAPQGGMGFYASPLNISHATNVTFSYSVFFPKDFQFVKGGKLPGLYGGKTGCSGGVNSDNCFSTRLMFRERGMGELYLYAPKNKQGPNVCKTPPTSYCNGEYGYSIGRGAWNFTPGAWTDVRQDIWLNTNGLPNGGFNVWVNGKLVMSANDAYYRNDEKSPTKDQTKPTYANLPAMTTPIPAPILLAISAANVVPGAVEDIVPASPTGILDNLIMRRHDAHSHPHSRTKSVQAHSNVGLRVRKILDEKFNKRTFQSYNDTSNSIINSQNLGPFPGMGYGPGYTTTLSANPITYTTGASPEEYSVPRNLTMGTSIGSMILPTSIPKIDHQTPPQTNSTKVTTTTTKNQVFSKKINKKKKKVVISSSVNFIGIMAETFFGGHDSSWASPKDQFSYFNSFKILIN</sequence>
<dbReference type="AlphaFoldDB" id="A0A9P6T6L9"/>
<accession>A0A9P6T6L9</accession>
<feature type="region of interest" description="Disordered" evidence="1">
    <location>
        <begin position="497"/>
        <end position="516"/>
    </location>
</feature>
<evidence type="ECO:0000313" key="3">
    <source>
        <dbReference type="EMBL" id="KAG0139553.1"/>
    </source>
</evidence>
<dbReference type="Proteomes" id="UP000886653">
    <property type="component" value="Unassembled WGS sequence"/>
</dbReference>
<keyword evidence="4" id="KW-1185">Reference proteome</keyword>
<evidence type="ECO:0000259" key="2">
    <source>
        <dbReference type="Pfam" id="PF21294"/>
    </source>
</evidence>
<dbReference type="Pfam" id="PF21294">
    <property type="entry name" value="Polysacc_lyase_14"/>
    <property type="match status" value="2"/>
</dbReference>
<proteinExistence type="predicted"/>
<dbReference type="Gene3D" id="2.60.120.200">
    <property type="match status" value="2"/>
</dbReference>
<protein>
    <recommendedName>
        <fullName evidence="2">Polysaccharide lyase 14 domain-containing protein</fullName>
    </recommendedName>
</protein>
<feature type="domain" description="Polysaccharide lyase 14" evidence="2">
    <location>
        <begin position="525"/>
        <end position="571"/>
    </location>
</feature>
<comment type="caution">
    <text evidence="3">The sequence shown here is derived from an EMBL/GenBank/DDBJ whole genome shotgun (WGS) entry which is preliminary data.</text>
</comment>
<feature type="region of interest" description="Disordered" evidence="1">
    <location>
        <begin position="86"/>
        <end position="106"/>
    </location>
</feature>
<name>A0A9P6T6L9_9BASI</name>
<feature type="compositionally biased region" description="Low complexity" evidence="1">
    <location>
        <begin position="504"/>
        <end position="516"/>
    </location>
</feature>
<dbReference type="InterPro" id="IPR048958">
    <property type="entry name" value="Polysacc_lyase_14"/>
</dbReference>
<dbReference type="PANTHER" id="PTHR40124:SF1">
    <property type="entry name" value="DISAGGREGATASE RELATED REPEAT PROTEIN"/>
    <property type="match status" value="1"/>
</dbReference>
<organism evidence="3 4">
    <name type="scientific">Cronartium quercuum f. sp. fusiforme G11</name>
    <dbReference type="NCBI Taxonomy" id="708437"/>
    <lineage>
        <taxon>Eukaryota</taxon>
        <taxon>Fungi</taxon>
        <taxon>Dikarya</taxon>
        <taxon>Basidiomycota</taxon>
        <taxon>Pucciniomycotina</taxon>
        <taxon>Pucciniomycetes</taxon>
        <taxon>Pucciniales</taxon>
        <taxon>Coleosporiaceae</taxon>
        <taxon>Cronartium</taxon>
    </lineage>
</organism>